<evidence type="ECO:0000313" key="5">
    <source>
        <dbReference type="EMBL" id="ELR69457.1"/>
    </source>
</evidence>
<evidence type="ECO:0000256" key="1">
    <source>
        <dbReference type="ARBA" id="ARBA00007825"/>
    </source>
</evidence>
<protein>
    <recommendedName>
        <fullName evidence="4">Intradiol ring-cleavage dioxygenases domain-containing protein</fullName>
    </recommendedName>
</protein>
<dbReference type="GO" id="GO:0016702">
    <property type="term" value="F:oxidoreductase activity, acting on single donors with incorporation of molecular oxygen, incorporation of two atoms of oxygen"/>
    <property type="evidence" value="ECO:0007669"/>
    <property type="project" value="InterPro"/>
</dbReference>
<evidence type="ECO:0000256" key="2">
    <source>
        <dbReference type="ARBA" id="ARBA00022964"/>
    </source>
</evidence>
<dbReference type="EMBL" id="AMZN01000072">
    <property type="protein sequence ID" value="ELR69457.1"/>
    <property type="molecule type" value="Genomic_DNA"/>
</dbReference>
<evidence type="ECO:0000256" key="3">
    <source>
        <dbReference type="ARBA" id="ARBA00023002"/>
    </source>
</evidence>
<dbReference type="RefSeq" id="WP_009582148.1">
    <property type="nucleotide sequence ID" value="NZ_AMZN01000072.1"/>
</dbReference>
<dbReference type="AlphaFoldDB" id="L8JPZ9"/>
<dbReference type="PROSITE" id="PS51257">
    <property type="entry name" value="PROKAR_LIPOPROTEIN"/>
    <property type="match status" value="1"/>
</dbReference>
<keyword evidence="6" id="KW-1185">Reference proteome</keyword>
<dbReference type="PANTHER" id="PTHR33711:SF10">
    <property type="entry name" value="INTRADIOL RING-CLEAVAGE DIOXYGENASES DOMAIN-CONTAINING PROTEIN"/>
    <property type="match status" value="1"/>
</dbReference>
<dbReference type="OrthoDB" id="933561at2"/>
<keyword evidence="3" id="KW-0560">Oxidoreductase</keyword>
<keyword evidence="2" id="KW-0223">Dioxygenase</keyword>
<evidence type="ECO:0000259" key="4">
    <source>
        <dbReference type="Pfam" id="PF00775"/>
    </source>
</evidence>
<name>L8JPZ9_9BACT</name>
<accession>L8JPZ9</accession>
<proteinExistence type="inferred from homology"/>
<dbReference type="eggNOG" id="COG3485">
    <property type="taxonomic scope" value="Bacteria"/>
</dbReference>
<dbReference type="GO" id="GO:0008199">
    <property type="term" value="F:ferric iron binding"/>
    <property type="evidence" value="ECO:0007669"/>
    <property type="project" value="InterPro"/>
</dbReference>
<dbReference type="InterPro" id="IPR015889">
    <property type="entry name" value="Intradiol_dOase_core"/>
</dbReference>
<gene>
    <name evidence="5" type="ORF">C900_04989</name>
</gene>
<dbReference type="Gene3D" id="2.60.130.10">
    <property type="entry name" value="Aromatic compound dioxygenase"/>
    <property type="match status" value="1"/>
</dbReference>
<dbReference type="SUPFAM" id="SSF49482">
    <property type="entry name" value="Aromatic compound dioxygenase"/>
    <property type="match status" value="1"/>
</dbReference>
<dbReference type="InterPro" id="IPR050770">
    <property type="entry name" value="Intradiol_RC_Dioxygenase"/>
</dbReference>
<sequence>MDRLVTIFLFLFGMACQSQGYQQEEIASTPASKHVGGRCEGCEAVYEYGNKILTSTDTLPGFHEEGPKLKVTGTIFEKDGQTPAENVILYIYHTDQQGIYATRGDEKGWAKRHGYIRGWIKTGKDGKYTFYTLRPGAYPSRAQAAHIHPVVKEPGINEYYISSYFFNDDPLLSKNERNDPSPRGGSGILSLTKEDDLWVAKRDIILGLNIPGYQ</sequence>
<dbReference type="Pfam" id="PF00775">
    <property type="entry name" value="Dioxygenase_C"/>
    <property type="match status" value="1"/>
</dbReference>
<dbReference type="Proteomes" id="UP000011135">
    <property type="component" value="Unassembled WGS sequence"/>
</dbReference>
<evidence type="ECO:0000313" key="6">
    <source>
        <dbReference type="Proteomes" id="UP000011135"/>
    </source>
</evidence>
<comment type="similarity">
    <text evidence="1">Belongs to the intradiol ring-cleavage dioxygenase family.</text>
</comment>
<organism evidence="5 6">
    <name type="scientific">Fulvivirga imtechensis AK7</name>
    <dbReference type="NCBI Taxonomy" id="1237149"/>
    <lineage>
        <taxon>Bacteria</taxon>
        <taxon>Pseudomonadati</taxon>
        <taxon>Bacteroidota</taxon>
        <taxon>Cytophagia</taxon>
        <taxon>Cytophagales</taxon>
        <taxon>Fulvivirgaceae</taxon>
        <taxon>Fulvivirga</taxon>
    </lineage>
</organism>
<dbReference type="STRING" id="1237149.C900_04989"/>
<dbReference type="InterPro" id="IPR000627">
    <property type="entry name" value="Intradiol_dOase_C"/>
</dbReference>
<comment type="caution">
    <text evidence="5">The sequence shown here is derived from an EMBL/GenBank/DDBJ whole genome shotgun (WGS) entry which is preliminary data.</text>
</comment>
<reference evidence="5 6" key="1">
    <citation type="submission" date="2012-12" db="EMBL/GenBank/DDBJ databases">
        <title>Genome assembly of Fulvivirga imtechensis AK7.</title>
        <authorList>
            <person name="Nupur N."/>
            <person name="Khatri I."/>
            <person name="Kumar R."/>
            <person name="Subramanian S."/>
            <person name="Pinnaka A."/>
        </authorList>
    </citation>
    <scope>NUCLEOTIDE SEQUENCE [LARGE SCALE GENOMIC DNA]</scope>
    <source>
        <strain evidence="5 6">AK7</strain>
    </source>
</reference>
<dbReference type="PANTHER" id="PTHR33711">
    <property type="entry name" value="DIOXYGENASE, PUTATIVE (AFU_ORTHOLOGUE AFUA_2G02910)-RELATED"/>
    <property type="match status" value="1"/>
</dbReference>
<feature type="domain" description="Intradiol ring-cleavage dioxygenases" evidence="4">
    <location>
        <begin position="63"/>
        <end position="171"/>
    </location>
</feature>